<proteinExistence type="inferred from homology"/>
<keyword evidence="4" id="KW-0498">Mitosis</keyword>
<dbReference type="InParanoid" id="A0A3N4LR55"/>
<evidence type="ECO:0008006" key="11">
    <source>
        <dbReference type="Google" id="ProtNLM"/>
    </source>
</evidence>
<dbReference type="PANTHER" id="PTHR21394">
    <property type="entry name" value="MAU2 CHROMATID COHESION FACTOR HOMOLOG"/>
    <property type="match status" value="1"/>
</dbReference>
<keyword evidence="7" id="KW-0131">Cell cycle</keyword>
<accession>A0A3N4LR55</accession>
<dbReference type="GO" id="GO:0005634">
    <property type="term" value="C:nucleus"/>
    <property type="evidence" value="ECO:0007669"/>
    <property type="project" value="UniProtKB-SubCell"/>
</dbReference>
<evidence type="ECO:0000256" key="8">
    <source>
        <dbReference type="SAM" id="MobiDB-lite"/>
    </source>
</evidence>
<keyword evidence="10" id="KW-1185">Reference proteome</keyword>
<protein>
    <recommendedName>
        <fullName evidence="11">Cohesin loading factor</fullName>
    </recommendedName>
</protein>
<dbReference type="Pfam" id="PF10345">
    <property type="entry name" value="Cohesin_load"/>
    <property type="match status" value="1"/>
</dbReference>
<dbReference type="GO" id="GO:0007059">
    <property type="term" value="P:chromosome segregation"/>
    <property type="evidence" value="ECO:0007669"/>
    <property type="project" value="UniProtKB-KW"/>
</dbReference>
<dbReference type="Proteomes" id="UP000267821">
    <property type="component" value="Unassembled WGS sequence"/>
</dbReference>
<dbReference type="AlphaFoldDB" id="A0A3N4LR55"/>
<reference evidence="9 10" key="1">
    <citation type="journal article" date="2018" name="Nat. Ecol. Evol.">
        <title>Pezizomycetes genomes reveal the molecular basis of ectomycorrhizal truffle lifestyle.</title>
        <authorList>
            <person name="Murat C."/>
            <person name="Payen T."/>
            <person name="Noel B."/>
            <person name="Kuo A."/>
            <person name="Morin E."/>
            <person name="Chen J."/>
            <person name="Kohler A."/>
            <person name="Krizsan K."/>
            <person name="Balestrini R."/>
            <person name="Da Silva C."/>
            <person name="Montanini B."/>
            <person name="Hainaut M."/>
            <person name="Levati E."/>
            <person name="Barry K.W."/>
            <person name="Belfiori B."/>
            <person name="Cichocki N."/>
            <person name="Clum A."/>
            <person name="Dockter R.B."/>
            <person name="Fauchery L."/>
            <person name="Guy J."/>
            <person name="Iotti M."/>
            <person name="Le Tacon F."/>
            <person name="Lindquist E.A."/>
            <person name="Lipzen A."/>
            <person name="Malagnac F."/>
            <person name="Mello A."/>
            <person name="Molinier V."/>
            <person name="Miyauchi S."/>
            <person name="Poulain J."/>
            <person name="Riccioni C."/>
            <person name="Rubini A."/>
            <person name="Sitrit Y."/>
            <person name="Splivallo R."/>
            <person name="Traeger S."/>
            <person name="Wang M."/>
            <person name="Zifcakova L."/>
            <person name="Wipf D."/>
            <person name="Zambonelli A."/>
            <person name="Paolocci F."/>
            <person name="Nowrousian M."/>
            <person name="Ottonello S."/>
            <person name="Baldrian P."/>
            <person name="Spatafora J.W."/>
            <person name="Henrissat B."/>
            <person name="Nagy L.G."/>
            <person name="Aury J.M."/>
            <person name="Wincker P."/>
            <person name="Grigoriev I.V."/>
            <person name="Bonfante P."/>
            <person name="Martin F.M."/>
        </authorList>
    </citation>
    <scope>NUCLEOTIDE SEQUENCE [LARGE SCALE GENOMIC DNA]</scope>
    <source>
        <strain evidence="9 10">ATCC MYA-4762</strain>
    </source>
</reference>
<feature type="region of interest" description="Disordered" evidence="8">
    <location>
        <begin position="1"/>
        <end position="146"/>
    </location>
</feature>
<dbReference type="InterPro" id="IPR011990">
    <property type="entry name" value="TPR-like_helical_dom_sf"/>
</dbReference>
<gene>
    <name evidence="9" type="ORF">L211DRAFT_836719</name>
</gene>
<evidence type="ECO:0000256" key="1">
    <source>
        <dbReference type="ARBA" id="ARBA00004123"/>
    </source>
</evidence>
<evidence type="ECO:0000256" key="6">
    <source>
        <dbReference type="ARBA" id="ARBA00023242"/>
    </source>
</evidence>
<dbReference type="OrthoDB" id="5565328at2759"/>
<evidence type="ECO:0000313" key="10">
    <source>
        <dbReference type="Proteomes" id="UP000267821"/>
    </source>
</evidence>
<dbReference type="EMBL" id="ML121538">
    <property type="protein sequence ID" value="RPB25384.1"/>
    <property type="molecule type" value="Genomic_DNA"/>
</dbReference>
<feature type="compositionally biased region" description="Low complexity" evidence="8">
    <location>
        <begin position="80"/>
        <end position="94"/>
    </location>
</feature>
<sequence length="756" mass="85413">MSANRELGLEGAAEGGLPGGDGRSIPLGLEFEIAKPMPPTPQRGYPQHLQRPQHYPQYSGSPVPQYPQYQHPAPHPQYPPQQSQQYYQQQNHTPHNQHAHHTQQHGQLRTPSQQHHDHQTPRRPVPSQSYSQTPAPHTSGPQQHTHEHSLLLISLAESYFENAHHIGANAAAGKGNDACLYYKLMATGLACLESLLLPQKGKTIQARLEALVRLRYAAVLFEETDNLQEAETMLLKGIITASRNNNLLDLNFSMQHLLVRIMFQMNPKAALIQLQKYTKEAEERGNPLWAYAFRFLRCSLLLETSPSRDVQLALHSLQKIATISQRRNDMSVFMLSSLTESMISLHLGPEGIETAQRALARANSMQLEEAVSIEIEYLRTIVDLSSALMLGRPGSEIKRKEEKLTEMLRGYDIWTNWSPTGDLEIPVHAPRQGKSKEYLHFRWLAKDDVAIVGYFLSGMANFQTNAHNGQKAEKCLKEGLRRLEQPLDKNGPTPHSLPAAGARIQYRKLLRCFMLLYLAFLFGVRTDWDEAIKSLQILHDCIDRLPNRQEAPPMLEKLVLYLAGTIHQGTGDLSQALAYYQNLLNDPSEIGLLATINTIIILRGSDHRDGRRADSLLRTIERACLETKNALVKAAFCCVKGTERGELIKSKKFLATGLQMAQQLFNQQIMFVVLSFMCQRFFSGVVSEQAEKSARAAWINSKKGRDDLWSLVSGRMLQDCLRRQGHDLDEEDQRILNGNWEAVQRNLDRPESEIGI</sequence>
<comment type="similarity">
    <text evidence="2">Belongs to the SCC4/mau-2 family.</text>
</comment>
<evidence type="ECO:0000313" key="9">
    <source>
        <dbReference type="EMBL" id="RPB25384.1"/>
    </source>
</evidence>
<keyword evidence="5" id="KW-0159">Chromosome partition</keyword>
<evidence type="ECO:0000256" key="2">
    <source>
        <dbReference type="ARBA" id="ARBA00008585"/>
    </source>
</evidence>
<organism evidence="9 10">
    <name type="scientific">Terfezia boudieri ATCC MYA-4762</name>
    <dbReference type="NCBI Taxonomy" id="1051890"/>
    <lineage>
        <taxon>Eukaryota</taxon>
        <taxon>Fungi</taxon>
        <taxon>Dikarya</taxon>
        <taxon>Ascomycota</taxon>
        <taxon>Pezizomycotina</taxon>
        <taxon>Pezizomycetes</taxon>
        <taxon>Pezizales</taxon>
        <taxon>Pezizaceae</taxon>
        <taxon>Terfezia</taxon>
    </lineage>
</organism>
<feature type="compositionally biased region" description="Polar residues" evidence="8">
    <location>
        <begin position="126"/>
        <end position="143"/>
    </location>
</feature>
<feature type="compositionally biased region" description="Gly residues" evidence="8">
    <location>
        <begin position="13"/>
        <end position="22"/>
    </location>
</feature>
<dbReference type="GO" id="GO:0051301">
    <property type="term" value="P:cell division"/>
    <property type="evidence" value="ECO:0007669"/>
    <property type="project" value="UniProtKB-KW"/>
</dbReference>
<dbReference type="SUPFAM" id="SSF48452">
    <property type="entry name" value="TPR-like"/>
    <property type="match status" value="1"/>
</dbReference>
<name>A0A3N4LR55_9PEZI</name>
<comment type="subcellular location">
    <subcellularLocation>
        <location evidence="1">Nucleus</location>
    </subcellularLocation>
</comment>
<keyword evidence="6" id="KW-0539">Nucleus</keyword>
<dbReference type="InterPro" id="IPR019440">
    <property type="entry name" value="MAU2"/>
</dbReference>
<evidence type="ECO:0000256" key="4">
    <source>
        <dbReference type="ARBA" id="ARBA00022776"/>
    </source>
</evidence>
<evidence type="ECO:0000256" key="3">
    <source>
        <dbReference type="ARBA" id="ARBA00022618"/>
    </source>
</evidence>
<keyword evidence="3" id="KW-0132">Cell division</keyword>
<evidence type="ECO:0000256" key="7">
    <source>
        <dbReference type="ARBA" id="ARBA00023306"/>
    </source>
</evidence>
<dbReference type="STRING" id="1051890.A0A3N4LR55"/>
<evidence type="ECO:0000256" key="5">
    <source>
        <dbReference type="ARBA" id="ARBA00022829"/>
    </source>
</evidence>
<dbReference type="GO" id="GO:0007064">
    <property type="term" value="P:mitotic sister chromatid cohesion"/>
    <property type="evidence" value="ECO:0007669"/>
    <property type="project" value="InterPro"/>
</dbReference>